<name>A0A4Q7LZV0_9MICO</name>
<feature type="transmembrane region" description="Helical" evidence="7">
    <location>
        <begin position="292"/>
        <end position="316"/>
    </location>
</feature>
<dbReference type="PANTHER" id="PTHR30250:SF10">
    <property type="entry name" value="LIPOPOLYSACCHARIDE BIOSYNTHESIS PROTEIN WZXC"/>
    <property type="match status" value="1"/>
</dbReference>
<dbReference type="RefSeq" id="WP_130411532.1">
    <property type="nucleotide sequence ID" value="NZ_SGWX01000001.1"/>
</dbReference>
<feature type="transmembrane region" description="Helical" evidence="7">
    <location>
        <begin position="146"/>
        <end position="169"/>
    </location>
</feature>
<evidence type="ECO:0000313" key="8">
    <source>
        <dbReference type="EMBL" id="RZS59967.1"/>
    </source>
</evidence>
<sequence length="490" mass="50919">MSEQPAQPSLGANARVMLVSQVARYIIQFGAVAVLSRILTPADFGVYALVSAVVVIGSVFSDLGLTLSAIRAPELSHRQWSGLFWVNTALGGVLMVAVMALASPIAALMHNPSLTTYLVAVATVFLLGGASAQYRVALIRAGRYQALGLAEVVAPVLGVVVTLVVAIFIRGPWPLVIQQIAWAAFLLALSALAARRVPQRPRRGSGVRSLVTTGGALGLPLLIESLSNALAPLALGRTQPAAAVGAFSQASNIGNIVHLALGDSLTRVVVPAMSKAEGDEAFVRALHTARAAYVFSVGVLVMAVGGLAVPVVTILLGGNWLELTPRLLSIWAVGSFFQGVAFVLYWPLVGRGLARLQLRIDTPVRVLFILAVLVGAQVGVEFVAWMFLATAALRAIAYLAFVPRALGIGDLSYVRAAMPSLMAPPLVFAATRATTRLLADAPAVVQGLAGAGAMAVVVLMCSVVSPTVRADLRSTRNLVADVVGLGAGRA</sequence>
<dbReference type="Proteomes" id="UP000293852">
    <property type="component" value="Unassembled WGS sequence"/>
</dbReference>
<keyword evidence="6 7" id="KW-0472">Membrane</keyword>
<dbReference type="PANTHER" id="PTHR30250">
    <property type="entry name" value="PST FAMILY PREDICTED COLANIC ACID TRANSPORTER"/>
    <property type="match status" value="1"/>
</dbReference>
<feature type="transmembrane region" description="Helical" evidence="7">
    <location>
        <begin position="82"/>
        <end position="102"/>
    </location>
</feature>
<dbReference type="Pfam" id="PF13440">
    <property type="entry name" value="Polysacc_synt_3"/>
    <property type="match status" value="1"/>
</dbReference>
<organism evidence="8 9">
    <name type="scientific">Xylanimonas ulmi</name>
    <dbReference type="NCBI Taxonomy" id="228973"/>
    <lineage>
        <taxon>Bacteria</taxon>
        <taxon>Bacillati</taxon>
        <taxon>Actinomycetota</taxon>
        <taxon>Actinomycetes</taxon>
        <taxon>Micrococcales</taxon>
        <taxon>Promicromonosporaceae</taxon>
        <taxon>Xylanimonas</taxon>
    </lineage>
</organism>
<feature type="transmembrane region" description="Helical" evidence="7">
    <location>
        <begin position="175"/>
        <end position="194"/>
    </location>
</feature>
<evidence type="ECO:0000256" key="2">
    <source>
        <dbReference type="ARBA" id="ARBA00007430"/>
    </source>
</evidence>
<keyword evidence="9" id="KW-1185">Reference proteome</keyword>
<evidence type="ECO:0000256" key="6">
    <source>
        <dbReference type="ARBA" id="ARBA00023136"/>
    </source>
</evidence>
<feature type="transmembrane region" description="Helical" evidence="7">
    <location>
        <begin position="443"/>
        <end position="464"/>
    </location>
</feature>
<reference evidence="8 9" key="1">
    <citation type="submission" date="2019-02" db="EMBL/GenBank/DDBJ databases">
        <title>Sequencing the genomes of 1000 actinobacteria strains.</title>
        <authorList>
            <person name="Klenk H.-P."/>
        </authorList>
    </citation>
    <scope>NUCLEOTIDE SEQUENCE [LARGE SCALE GENOMIC DNA]</scope>
    <source>
        <strain evidence="8 9">DSM 16932</strain>
    </source>
</reference>
<dbReference type="InterPro" id="IPR050833">
    <property type="entry name" value="Poly_Biosynth_Transport"/>
</dbReference>
<evidence type="ECO:0000313" key="9">
    <source>
        <dbReference type="Proteomes" id="UP000293852"/>
    </source>
</evidence>
<proteinExistence type="inferred from homology"/>
<comment type="caution">
    <text evidence="8">The sequence shown here is derived from an EMBL/GenBank/DDBJ whole genome shotgun (WGS) entry which is preliminary data.</text>
</comment>
<dbReference type="AlphaFoldDB" id="A0A4Q7LZV0"/>
<feature type="transmembrane region" description="Helical" evidence="7">
    <location>
        <begin position="114"/>
        <end position="134"/>
    </location>
</feature>
<feature type="transmembrane region" description="Helical" evidence="7">
    <location>
        <begin position="328"/>
        <end position="346"/>
    </location>
</feature>
<keyword evidence="4 7" id="KW-0812">Transmembrane</keyword>
<keyword evidence="5 7" id="KW-1133">Transmembrane helix</keyword>
<evidence type="ECO:0000256" key="7">
    <source>
        <dbReference type="SAM" id="Phobius"/>
    </source>
</evidence>
<dbReference type="GO" id="GO:0005886">
    <property type="term" value="C:plasma membrane"/>
    <property type="evidence" value="ECO:0007669"/>
    <property type="project" value="UniProtKB-SubCell"/>
</dbReference>
<evidence type="ECO:0000256" key="4">
    <source>
        <dbReference type="ARBA" id="ARBA00022692"/>
    </source>
</evidence>
<dbReference type="OrthoDB" id="9770347at2"/>
<comment type="similarity">
    <text evidence="2">Belongs to the polysaccharide synthase family.</text>
</comment>
<keyword evidence="3" id="KW-1003">Cell membrane</keyword>
<gene>
    <name evidence="8" type="ORF">EV386_0207</name>
</gene>
<protein>
    <submittedName>
        <fullName evidence="8">PST family polysaccharide transporter</fullName>
    </submittedName>
</protein>
<evidence type="ECO:0000256" key="3">
    <source>
        <dbReference type="ARBA" id="ARBA00022475"/>
    </source>
</evidence>
<comment type="subcellular location">
    <subcellularLocation>
        <location evidence="1">Cell membrane</location>
        <topology evidence="1">Multi-pass membrane protein</topology>
    </subcellularLocation>
</comment>
<accession>A0A4Q7LZV0</accession>
<evidence type="ECO:0000256" key="5">
    <source>
        <dbReference type="ARBA" id="ARBA00022989"/>
    </source>
</evidence>
<dbReference type="EMBL" id="SGWX01000001">
    <property type="protein sequence ID" value="RZS59967.1"/>
    <property type="molecule type" value="Genomic_DNA"/>
</dbReference>
<evidence type="ECO:0000256" key="1">
    <source>
        <dbReference type="ARBA" id="ARBA00004651"/>
    </source>
</evidence>
<feature type="transmembrane region" description="Helical" evidence="7">
    <location>
        <begin position="46"/>
        <end position="70"/>
    </location>
</feature>